<proteinExistence type="predicted"/>
<gene>
    <name evidence="3" type="ORF">ACFQS9_02000</name>
</gene>
<feature type="compositionally biased region" description="Low complexity" evidence="1">
    <location>
        <begin position="121"/>
        <end position="131"/>
    </location>
</feature>
<reference evidence="4" key="1">
    <citation type="journal article" date="2019" name="Int. J. Syst. Evol. Microbiol.">
        <title>The Global Catalogue of Microorganisms (GCM) 10K type strain sequencing project: providing services to taxonomists for standard genome sequencing and annotation.</title>
        <authorList>
            <consortium name="The Broad Institute Genomics Platform"/>
            <consortium name="The Broad Institute Genome Sequencing Center for Infectious Disease"/>
            <person name="Wu L."/>
            <person name="Ma J."/>
        </authorList>
    </citation>
    <scope>NUCLEOTIDE SEQUENCE [LARGE SCALE GENOMIC DNA]</scope>
    <source>
        <strain evidence="4">ICMP 19430</strain>
    </source>
</reference>
<dbReference type="EMBL" id="JBHTCS010000002">
    <property type="protein sequence ID" value="MFC7446654.1"/>
    <property type="molecule type" value="Genomic_DNA"/>
</dbReference>
<dbReference type="PANTHER" id="PTHR35788:SF1">
    <property type="entry name" value="EXPORTED PROTEIN"/>
    <property type="match status" value="1"/>
</dbReference>
<evidence type="ECO:0000259" key="2">
    <source>
        <dbReference type="Pfam" id="PF12229"/>
    </source>
</evidence>
<evidence type="ECO:0000313" key="4">
    <source>
        <dbReference type="Proteomes" id="UP001596484"/>
    </source>
</evidence>
<organism evidence="3 4">
    <name type="scientific">Rhodococcus daqingensis</name>
    <dbReference type="NCBI Taxonomy" id="2479363"/>
    <lineage>
        <taxon>Bacteria</taxon>
        <taxon>Bacillati</taxon>
        <taxon>Actinomycetota</taxon>
        <taxon>Actinomycetes</taxon>
        <taxon>Mycobacteriales</taxon>
        <taxon>Nocardiaceae</taxon>
        <taxon>Rhodococcus</taxon>
    </lineage>
</organism>
<feature type="domain" description="YoaR-like putative peptidoglycan binding" evidence="2">
    <location>
        <begin position="395"/>
        <end position="461"/>
    </location>
</feature>
<dbReference type="InterPro" id="IPR022029">
    <property type="entry name" value="YoaR-like_PG-bd"/>
</dbReference>
<sequence>MTDGDGGIGRHANGHVAPPPEDGGQVPGHSVGDADDTQAVRVVLDPDSGPDSPTVRIERPDQAQSDPSQTAADDAATMILPAVASDGPTDVPAEPFPAPGQAYSEVPGSEAAPAGPPPSGPGAAAQPTASPLGPQTGPASPQPGSPGRSPLVKIAIGAAALGAVGLVAYGADYALSGDSVPRGVTVAGVDIGGLSTADAEAELRAQVGPRADQPVAVQAGEVQAEIVPSEAGLAVDWSATLDRAGSQPLNPITRLTSFFSDREIGVVTTTDPVKLTEAIDGLRMRTDRAPLEGNVVFEGATPIAVTPRQGQNLDGQGAEAAFAENWANADAVELPVSVVAVSVGQDGVDRAMSEVAVPAVATDLVVTGRDGKSAVLRRDQIGGVLTFAPDGNGGLTPQYNMDAAIGLLAPQLAGTEVQPKDATFSLTGGAPTVVPAVTGDMIEWRKTLEQLPALLAQPGPRTTAAIYEQKPPALTTAAADKLGIRQVIGEFTSGGFEYASGVNIRLAASEINGAVVKPGETFSLNGHTGPRGSAEGYVESGVINNGRPAKAVGGGISQLATTLYNAAYFAGMEDAGHTEHSYYISRYPAAREATVFEGAIDLKFTNDSPTGVLIQAFGTGSDVTVRLWGTKTVDVQSIPGERSAPTDPNTVTLPKGPGCIASSGAKGFTTSDTRVITDHATGQEISRDTRTVKYDPVPIVKCE</sequence>
<accession>A0ABW2RT44</accession>
<feature type="compositionally biased region" description="Polar residues" evidence="1">
    <location>
        <begin position="62"/>
        <end position="71"/>
    </location>
</feature>
<evidence type="ECO:0000256" key="1">
    <source>
        <dbReference type="SAM" id="MobiDB-lite"/>
    </source>
</evidence>
<dbReference type="PANTHER" id="PTHR35788">
    <property type="entry name" value="EXPORTED PROTEIN-RELATED"/>
    <property type="match status" value="1"/>
</dbReference>
<dbReference type="Pfam" id="PF12229">
    <property type="entry name" value="PG_binding_4"/>
    <property type="match status" value="1"/>
</dbReference>
<dbReference type="InterPro" id="IPR007391">
    <property type="entry name" value="Vancomycin_resist_VanW"/>
</dbReference>
<dbReference type="InterPro" id="IPR052913">
    <property type="entry name" value="Glycopeptide_resist_protein"/>
</dbReference>
<feature type="region of interest" description="Disordered" evidence="1">
    <location>
        <begin position="1"/>
        <end position="148"/>
    </location>
</feature>
<comment type="caution">
    <text evidence="3">The sequence shown here is derived from an EMBL/GenBank/DDBJ whole genome shotgun (WGS) entry which is preliminary data.</text>
</comment>
<dbReference type="RefSeq" id="WP_378401034.1">
    <property type="nucleotide sequence ID" value="NZ_JBHTCS010000002.1"/>
</dbReference>
<evidence type="ECO:0000313" key="3">
    <source>
        <dbReference type="EMBL" id="MFC7446654.1"/>
    </source>
</evidence>
<dbReference type="Proteomes" id="UP001596484">
    <property type="component" value="Unassembled WGS sequence"/>
</dbReference>
<name>A0ABW2RT44_9NOCA</name>
<dbReference type="Pfam" id="PF04294">
    <property type="entry name" value="VanW"/>
    <property type="match status" value="1"/>
</dbReference>
<keyword evidence="4" id="KW-1185">Reference proteome</keyword>
<protein>
    <submittedName>
        <fullName evidence="3">VanW family protein</fullName>
    </submittedName>
</protein>